<sequence length="290" mass="32509">MADLNRKIPETIDSPLLIGLPEGTPQIEYTNMEDIKCLVDRRAQLCCLDTSKSPFIIVINIPHTFLQDFDNVYPDKGPRISVNLRDRVLILETMVSKVHEIAAPGLEGYLRERIRDMKFNYITTRSGAGRATSDTFTKEPDGSFTLQDRDWPILVIEAGVSEAEDKLNIDARRWLESPKSETEVVITIKINRHSPEITFKKWEKSSATPQRVTRCSHQPAISNEIIHAKYQNDVTEITGDMVIPLAKIAGRGPQNSNENDITVTKAAFEEICKEVSGGSARAGGKWVFPS</sequence>
<organism evidence="1 2">
    <name type="scientific">Trichophyton equinum (strain ATCC MYA-4606 / CBS 127.97)</name>
    <name type="common">Horse ringworm fungus</name>
    <dbReference type="NCBI Taxonomy" id="559882"/>
    <lineage>
        <taxon>Eukaryota</taxon>
        <taxon>Fungi</taxon>
        <taxon>Dikarya</taxon>
        <taxon>Ascomycota</taxon>
        <taxon>Pezizomycotina</taxon>
        <taxon>Eurotiomycetes</taxon>
        <taxon>Eurotiomycetidae</taxon>
        <taxon>Onygenales</taxon>
        <taxon>Arthrodermataceae</taxon>
        <taxon>Trichophyton</taxon>
    </lineage>
</organism>
<dbReference type="eggNOG" id="ENOG502T6QT">
    <property type="taxonomic scope" value="Eukaryota"/>
</dbReference>
<dbReference type="VEuPathDB" id="FungiDB:TEQG_05838"/>
<dbReference type="AlphaFoldDB" id="F2PYR1"/>
<keyword evidence="2" id="KW-1185">Reference proteome</keyword>
<protein>
    <submittedName>
        <fullName evidence="1">Uncharacterized protein</fullName>
    </submittedName>
</protein>
<evidence type="ECO:0000313" key="1">
    <source>
        <dbReference type="EMBL" id="EGE07004.1"/>
    </source>
</evidence>
<name>F2PYR1_TRIEC</name>
<accession>F2PYR1</accession>
<proteinExistence type="predicted"/>
<dbReference type="Proteomes" id="UP000009169">
    <property type="component" value="Unassembled WGS sequence"/>
</dbReference>
<gene>
    <name evidence="1" type="ORF">TEQG_05838</name>
</gene>
<evidence type="ECO:0000313" key="2">
    <source>
        <dbReference type="Proteomes" id="UP000009169"/>
    </source>
</evidence>
<dbReference type="HOGENOM" id="CLU_058490_3_1_1"/>
<reference evidence="2" key="1">
    <citation type="journal article" date="2012" name="MBio">
        <title>Comparative genome analysis of Trichophyton rubrum and related dermatophytes reveals candidate genes involved in infection.</title>
        <authorList>
            <person name="Martinez D.A."/>
            <person name="Oliver B.G."/>
            <person name="Graeser Y."/>
            <person name="Goldberg J.M."/>
            <person name="Li W."/>
            <person name="Martinez-Rossi N.M."/>
            <person name="Monod M."/>
            <person name="Shelest E."/>
            <person name="Barton R.C."/>
            <person name="Birch E."/>
            <person name="Brakhage A.A."/>
            <person name="Chen Z."/>
            <person name="Gurr S.J."/>
            <person name="Heiman D."/>
            <person name="Heitman J."/>
            <person name="Kosti I."/>
            <person name="Rossi A."/>
            <person name="Saif S."/>
            <person name="Samalova M."/>
            <person name="Saunders C.W."/>
            <person name="Shea T."/>
            <person name="Summerbell R.C."/>
            <person name="Xu J."/>
            <person name="Young S."/>
            <person name="Zeng Q."/>
            <person name="Birren B.W."/>
            <person name="Cuomo C.A."/>
            <person name="White T.C."/>
        </authorList>
    </citation>
    <scope>NUCLEOTIDE SEQUENCE [LARGE SCALE GENOMIC DNA]</scope>
    <source>
        <strain evidence="2">ATCC MYA-4606 / CBS 127.97</strain>
    </source>
</reference>
<dbReference type="EMBL" id="DS995754">
    <property type="protein sequence ID" value="EGE07004.1"/>
    <property type="molecule type" value="Genomic_DNA"/>
</dbReference>
<dbReference type="OrthoDB" id="4169385at2759"/>